<reference evidence="2" key="1">
    <citation type="submission" date="2020-08" db="EMBL/GenBank/DDBJ databases">
        <title>Multicomponent nature underlies the extraordinary mechanical properties of spider dragline silk.</title>
        <authorList>
            <person name="Kono N."/>
            <person name="Nakamura H."/>
            <person name="Mori M."/>
            <person name="Yoshida Y."/>
            <person name="Ohtoshi R."/>
            <person name="Malay A.D."/>
            <person name="Moran D.A.P."/>
            <person name="Tomita M."/>
            <person name="Numata K."/>
            <person name="Arakawa K."/>
        </authorList>
    </citation>
    <scope>NUCLEOTIDE SEQUENCE</scope>
</reference>
<evidence type="ECO:0000256" key="1">
    <source>
        <dbReference type="SAM" id="Phobius"/>
    </source>
</evidence>
<accession>A0A8X6QBQ0</accession>
<dbReference type="OrthoDB" id="6408858at2759"/>
<name>A0A8X6QBQ0_NEPPI</name>
<feature type="transmembrane region" description="Helical" evidence="1">
    <location>
        <begin position="74"/>
        <end position="99"/>
    </location>
</feature>
<sequence length="170" mass="18977">MIPPATAVHYRNGGLHETSWLCGVHVSARYGGTWCEECAPEISEWEKKGCGYAPNLTSSLAECKMDRSIADGTLPLIAVIVTLGVLLLVAAMATCYRYWDYRRHQPRIPFWSIELQDEKTDLHSHCQYQHLDAATSKTVSATQAPVHQSNGEVGRLNSDSLRRTYNTINV</sequence>
<comment type="caution">
    <text evidence="2">The sequence shown here is derived from an EMBL/GenBank/DDBJ whole genome shotgun (WGS) entry which is preliminary data.</text>
</comment>
<keyword evidence="1" id="KW-0472">Membrane</keyword>
<dbReference type="AlphaFoldDB" id="A0A8X6QBQ0"/>
<dbReference type="Proteomes" id="UP000887013">
    <property type="component" value="Unassembled WGS sequence"/>
</dbReference>
<organism evidence="2 3">
    <name type="scientific">Nephila pilipes</name>
    <name type="common">Giant wood spider</name>
    <name type="synonym">Nephila maculata</name>
    <dbReference type="NCBI Taxonomy" id="299642"/>
    <lineage>
        <taxon>Eukaryota</taxon>
        <taxon>Metazoa</taxon>
        <taxon>Ecdysozoa</taxon>
        <taxon>Arthropoda</taxon>
        <taxon>Chelicerata</taxon>
        <taxon>Arachnida</taxon>
        <taxon>Araneae</taxon>
        <taxon>Araneomorphae</taxon>
        <taxon>Entelegynae</taxon>
        <taxon>Araneoidea</taxon>
        <taxon>Nephilidae</taxon>
        <taxon>Nephila</taxon>
    </lineage>
</organism>
<protein>
    <submittedName>
        <fullName evidence="2">Laminin EGF-like domain-containing protein</fullName>
    </submittedName>
</protein>
<gene>
    <name evidence="2" type="primary">NCL1_27925</name>
    <name evidence="2" type="ORF">NPIL_69221</name>
</gene>
<keyword evidence="3" id="KW-1185">Reference proteome</keyword>
<evidence type="ECO:0000313" key="2">
    <source>
        <dbReference type="EMBL" id="GFU17716.1"/>
    </source>
</evidence>
<keyword evidence="1" id="KW-0812">Transmembrane</keyword>
<keyword evidence="1" id="KW-1133">Transmembrane helix</keyword>
<dbReference type="EMBL" id="BMAW01080001">
    <property type="protein sequence ID" value="GFU17716.1"/>
    <property type="molecule type" value="Genomic_DNA"/>
</dbReference>
<proteinExistence type="predicted"/>
<evidence type="ECO:0000313" key="3">
    <source>
        <dbReference type="Proteomes" id="UP000887013"/>
    </source>
</evidence>